<keyword evidence="2" id="KW-0285">Flavoprotein</keyword>
<feature type="active site" description="Proton acceptor" evidence="4">
    <location>
        <position position="444"/>
    </location>
</feature>
<dbReference type="InterPro" id="IPR004099">
    <property type="entry name" value="Pyr_nucl-diS_OxRdtase_dimer"/>
</dbReference>
<feature type="binding site" evidence="5">
    <location>
        <begin position="179"/>
        <end position="186"/>
    </location>
    <ligand>
        <name>NAD(+)</name>
        <dbReference type="ChEBI" id="CHEBI:57540"/>
    </ligand>
</feature>
<dbReference type="NCBIfam" id="NF004939">
    <property type="entry name" value="PRK06292.1-1"/>
    <property type="match status" value="1"/>
</dbReference>
<evidence type="ECO:0000256" key="3">
    <source>
        <dbReference type="ARBA" id="ARBA00022827"/>
    </source>
</evidence>
<feature type="domain" description="FAD/NAD(P)-binding" evidence="8">
    <location>
        <begin position="7"/>
        <end position="325"/>
    </location>
</feature>
<dbReference type="GO" id="GO:0003955">
    <property type="term" value="F:NAD(P)H dehydrogenase (quinone) activity"/>
    <property type="evidence" value="ECO:0007669"/>
    <property type="project" value="TreeGrafter"/>
</dbReference>
<comment type="cofactor">
    <cofactor evidence="5">
        <name>FAD</name>
        <dbReference type="ChEBI" id="CHEBI:57692"/>
    </cofactor>
    <text evidence="5">Binds 1 FAD per subunit.</text>
</comment>
<comment type="caution">
    <text evidence="9">The sequence shown here is derived from an EMBL/GenBank/DDBJ whole genome shotgun (WGS) entry which is preliminary data.</text>
</comment>
<dbReference type="PANTHER" id="PTHR43014">
    <property type="entry name" value="MERCURIC REDUCTASE"/>
    <property type="match status" value="1"/>
</dbReference>
<organism evidence="9 10">
    <name type="scientific">Massilia cellulosiltytica</name>
    <dbReference type="NCBI Taxonomy" id="2683234"/>
    <lineage>
        <taxon>Bacteria</taxon>
        <taxon>Pseudomonadati</taxon>
        <taxon>Pseudomonadota</taxon>
        <taxon>Betaproteobacteria</taxon>
        <taxon>Burkholderiales</taxon>
        <taxon>Oxalobacteraceae</taxon>
        <taxon>Telluria group</taxon>
        <taxon>Massilia</taxon>
    </lineage>
</organism>
<feature type="binding site" evidence="5">
    <location>
        <position position="310"/>
    </location>
    <ligand>
        <name>FAD</name>
        <dbReference type="ChEBI" id="CHEBI:57692"/>
    </ligand>
</feature>
<evidence type="ECO:0000256" key="4">
    <source>
        <dbReference type="PIRSR" id="PIRSR000350-2"/>
    </source>
</evidence>
<feature type="binding site" evidence="5">
    <location>
        <begin position="141"/>
        <end position="143"/>
    </location>
    <ligand>
        <name>FAD</name>
        <dbReference type="ChEBI" id="CHEBI:57692"/>
    </ligand>
</feature>
<evidence type="ECO:0000256" key="5">
    <source>
        <dbReference type="PIRSR" id="PIRSR000350-3"/>
    </source>
</evidence>
<evidence type="ECO:0000256" key="1">
    <source>
        <dbReference type="ARBA" id="ARBA00007532"/>
    </source>
</evidence>
<feature type="domain" description="Pyridine nucleotide-disulphide oxidoreductase dimerisation" evidence="7">
    <location>
        <begin position="348"/>
        <end position="454"/>
    </location>
</feature>
<evidence type="ECO:0000313" key="9">
    <source>
        <dbReference type="EMBL" id="MVW62951.1"/>
    </source>
</evidence>
<dbReference type="InterPro" id="IPR036188">
    <property type="entry name" value="FAD/NAD-bd_sf"/>
</dbReference>
<dbReference type="PIRSF" id="PIRSF000350">
    <property type="entry name" value="Mercury_reductase_MerA"/>
    <property type="match status" value="1"/>
</dbReference>
<dbReference type="Gene3D" id="1.10.287.990">
    <property type="entry name" value="Fe,Mn superoxide dismutase (SOD) domain"/>
    <property type="match status" value="1"/>
</dbReference>
<dbReference type="Gene3D" id="3.30.390.30">
    <property type="match status" value="1"/>
</dbReference>
<feature type="disulfide bond" description="Redox-active" evidence="6">
    <location>
        <begin position="43"/>
        <end position="48"/>
    </location>
</feature>
<dbReference type="AlphaFoldDB" id="A0A7X3G3C0"/>
<dbReference type="PRINTS" id="PR00368">
    <property type="entry name" value="FADPNR"/>
</dbReference>
<gene>
    <name evidence="9" type="ORF">GPY61_23825</name>
</gene>
<keyword evidence="3 5" id="KW-0274">FAD</keyword>
<dbReference type="Pfam" id="PF07992">
    <property type="entry name" value="Pyr_redox_2"/>
    <property type="match status" value="1"/>
</dbReference>
<dbReference type="SUPFAM" id="SSF55424">
    <property type="entry name" value="FAD/NAD-linked reductases, dimerisation (C-terminal) domain"/>
    <property type="match status" value="1"/>
</dbReference>
<dbReference type="RefSeq" id="WP_160410106.1">
    <property type="nucleotide sequence ID" value="NZ_WSES01000007.1"/>
</dbReference>
<dbReference type="Proteomes" id="UP000443353">
    <property type="component" value="Unassembled WGS sequence"/>
</dbReference>
<evidence type="ECO:0000256" key="6">
    <source>
        <dbReference type="PIRSR" id="PIRSR000350-4"/>
    </source>
</evidence>
<comment type="similarity">
    <text evidence="1">Belongs to the class-I pyridine nucleotide-disulfide oxidoreductase family.</text>
</comment>
<dbReference type="PANTHER" id="PTHR43014:SF4">
    <property type="entry name" value="PYRIDINE NUCLEOTIDE-DISULFIDE OXIDOREDUCTASE RCLA-RELATED"/>
    <property type="match status" value="1"/>
</dbReference>
<keyword evidence="9" id="KW-0560">Oxidoreductase</keyword>
<keyword evidence="10" id="KW-1185">Reference proteome</keyword>
<dbReference type="Pfam" id="PF02852">
    <property type="entry name" value="Pyr_redox_dim"/>
    <property type="match status" value="1"/>
</dbReference>
<dbReference type="InterPro" id="IPR016156">
    <property type="entry name" value="FAD/NAD-linked_Rdtase_dimer_sf"/>
</dbReference>
<keyword evidence="5" id="KW-0520">NAD</keyword>
<evidence type="ECO:0000313" key="10">
    <source>
        <dbReference type="Proteomes" id="UP000443353"/>
    </source>
</evidence>
<dbReference type="GO" id="GO:0004148">
    <property type="term" value="F:dihydrolipoyl dehydrogenase (NADH) activity"/>
    <property type="evidence" value="ECO:0007669"/>
    <property type="project" value="UniProtKB-EC"/>
</dbReference>
<name>A0A7X3G3C0_9BURK</name>
<dbReference type="PRINTS" id="PR00411">
    <property type="entry name" value="PNDRDTASEI"/>
</dbReference>
<feature type="binding site" evidence="5">
    <location>
        <position position="52"/>
    </location>
    <ligand>
        <name>FAD</name>
        <dbReference type="ChEBI" id="CHEBI:57692"/>
    </ligand>
</feature>
<evidence type="ECO:0000256" key="2">
    <source>
        <dbReference type="ARBA" id="ARBA00022630"/>
    </source>
</evidence>
<accession>A0A7X3G3C0</accession>
<keyword evidence="5" id="KW-0547">Nucleotide-binding</keyword>
<evidence type="ECO:0000259" key="8">
    <source>
        <dbReference type="Pfam" id="PF07992"/>
    </source>
</evidence>
<protein>
    <submittedName>
        <fullName evidence="9">Dihydrolipoyl dehydrogenase</fullName>
        <ecNumber evidence="9">1.8.1.4</ecNumber>
    </submittedName>
</protein>
<dbReference type="EMBL" id="WSES01000007">
    <property type="protein sequence ID" value="MVW62951.1"/>
    <property type="molecule type" value="Genomic_DNA"/>
</dbReference>
<dbReference type="InterPro" id="IPR023753">
    <property type="entry name" value="FAD/NAD-binding_dom"/>
</dbReference>
<dbReference type="Gene3D" id="3.50.50.60">
    <property type="entry name" value="FAD/NAD(P)-binding domain"/>
    <property type="match status" value="3"/>
</dbReference>
<evidence type="ECO:0000259" key="7">
    <source>
        <dbReference type="Pfam" id="PF02852"/>
    </source>
</evidence>
<proteinExistence type="inferred from homology"/>
<reference evidence="9 10" key="1">
    <citation type="submission" date="2019-12" db="EMBL/GenBank/DDBJ databases">
        <authorList>
            <person name="Li C."/>
            <person name="Zhao J."/>
        </authorList>
    </citation>
    <scope>NUCLEOTIDE SEQUENCE [LARGE SCALE GENOMIC DNA]</scope>
    <source>
        <strain evidence="9 10">NEAU-DD11</strain>
    </source>
</reference>
<dbReference type="EC" id="1.8.1.4" evidence="9"/>
<dbReference type="InterPro" id="IPR036324">
    <property type="entry name" value="Mn/Fe_SOD_N_sf"/>
</dbReference>
<feature type="binding site" evidence="5">
    <location>
        <position position="268"/>
    </location>
    <ligand>
        <name>NAD(+)</name>
        <dbReference type="ChEBI" id="CHEBI:57540"/>
    </ligand>
</feature>
<dbReference type="InterPro" id="IPR001100">
    <property type="entry name" value="Pyr_nuc-diS_OxRdtase"/>
</dbReference>
<sequence length="481" mass="50699">MNHLNVDVAIIGAGSAGMSAYRAARAHTDRIVVIEGGAYGTTCARVGCMPSKLLIAAADAAHAVAMAGRFGVVTAPAAIDGVAVMRRVREERDRFVGFVVEAVEAWPEAHRLRGHARFVAQHELDVGGHTRVTAGRIVIATGSRPHVPAGWRETLGDRLVVNDDVFAWTDLPASVAVVGTGVIGLELSLALARLGVRVRLFGRSGRVGPLTDPDVAAKARAIVGAALDASLDAHDLMPTRHGAVVTLRWTENGTRHEEDFEYVLAATGRVPALDGLGLEHAGVPLDEHGVPQAGRHTRRVGRSHVFIAGDASDEAALLHEASDEGRIAGDNAGRYPDTIVRPRRTPLTVVFSDPQIALAGESHAQLLARGARFAAGSASFDDQGRSRVMGRNLGIVRVYGEADSGRFLGAEMIGPAAEHIGHLLAWAVQHGLTVQQMLDSPFYHPVVEEGVRTALRELKAALDLPAPPLAGCLDCAPAAAV</sequence>
<dbReference type="GO" id="GO:0050660">
    <property type="term" value="F:flavin adenine dinucleotide binding"/>
    <property type="evidence" value="ECO:0007669"/>
    <property type="project" value="TreeGrafter"/>
</dbReference>
<dbReference type="SUPFAM" id="SSF51905">
    <property type="entry name" value="FAD/NAD(P)-binding domain"/>
    <property type="match status" value="1"/>
</dbReference>